<evidence type="ECO:0000256" key="1">
    <source>
        <dbReference type="ARBA" id="ARBA00004635"/>
    </source>
</evidence>
<dbReference type="Gene3D" id="3.40.190.10">
    <property type="entry name" value="Periplasmic binding protein-like II"/>
    <property type="match status" value="2"/>
</dbReference>
<dbReference type="PANTHER" id="PTHR30429">
    <property type="entry name" value="D-METHIONINE-BINDING LIPOPROTEIN METQ"/>
    <property type="match status" value="1"/>
</dbReference>
<evidence type="ECO:0000256" key="6">
    <source>
        <dbReference type="ARBA" id="ARBA00023288"/>
    </source>
</evidence>
<keyword evidence="4" id="KW-0472">Membrane</keyword>
<dbReference type="RefSeq" id="WP_003776645.1">
    <property type="nucleotide sequence ID" value="NZ_JH992957.1"/>
</dbReference>
<comment type="caution">
    <text evidence="10">The sequence shown here is derived from an EMBL/GenBank/DDBJ whole genome shotgun (WGS) entry which is preliminary data.</text>
</comment>
<keyword evidence="3 9" id="KW-0732">Signal</keyword>
<keyword evidence="5" id="KW-0564">Palmitate</keyword>
<evidence type="ECO:0000256" key="2">
    <source>
        <dbReference type="ARBA" id="ARBA00008973"/>
    </source>
</evidence>
<evidence type="ECO:0000313" key="11">
    <source>
        <dbReference type="Proteomes" id="UP000009875"/>
    </source>
</evidence>
<feature type="signal peptide" evidence="9">
    <location>
        <begin position="1"/>
        <end position="18"/>
    </location>
</feature>
<keyword evidence="6 10" id="KW-0449">Lipoprotein</keyword>
<keyword evidence="11" id="KW-1185">Reference proteome</keyword>
<evidence type="ECO:0000256" key="8">
    <source>
        <dbReference type="SAM" id="MobiDB-lite"/>
    </source>
</evidence>
<dbReference type="HOGENOM" id="CLU_067080_0_0_9"/>
<dbReference type="PANTHER" id="PTHR30429:SF0">
    <property type="entry name" value="METHIONINE-BINDING LIPOPROTEIN METQ"/>
    <property type="match status" value="1"/>
</dbReference>
<evidence type="ECO:0000313" key="10">
    <source>
        <dbReference type="EMBL" id="EKU94273.1"/>
    </source>
</evidence>
<dbReference type="Pfam" id="PF03180">
    <property type="entry name" value="Lipoprotein_9"/>
    <property type="match status" value="1"/>
</dbReference>
<reference evidence="10 11" key="1">
    <citation type="submission" date="2012-09" db="EMBL/GenBank/DDBJ databases">
        <title>The Genome Sequence of Alloiococcus otitis ATCC 51267.</title>
        <authorList>
            <consortium name="The Broad Institute Genome Sequencing Platform"/>
            <person name="Earl A."/>
            <person name="Ward D."/>
            <person name="Feldgarden M."/>
            <person name="Gevers D."/>
            <person name="Huys G."/>
            <person name="Walker B."/>
            <person name="Young S.K."/>
            <person name="Zeng Q."/>
            <person name="Gargeya S."/>
            <person name="Fitzgerald M."/>
            <person name="Haas B."/>
            <person name="Abouelleil A."/>
            <person name="Alvarado L."/>
            <person name="Arachchi H.M."/>
            <person name="Berlin A.M."/>
            <person name="Chapman S.B."/>
            <person name="Goldberg J."/>
            <person name="Griggs A."/>
            <person name="Gujja S."/>
            <person name="Hansen M."/>
            <person name="Howarth C."/>
            <person name="Imamovic A."/>
            <person name="Larimer J."/>
            <person name="McCowen C."/>
            <person name="Montmayeur A."/>
            <person name="Murphy C."/>
            <person name="Neiman D."/>
            <person name="Pearson M."/>
            <person name="Priest M."/>
            <person name="Roberts A."/>
            <person name="Saif S."/>
            <person name="Shea T."/>
            <person name="Sisk P."/>
            <person name="Sykes S."/>
            <person name="Wortman J."/>
            <person name="Nusbaum C."/>
            <person name="Birren B."/>
        </authorList>
    </citation>
    <scope>NUCLEOTIDE SEQUENCE [LARGE SCALE GENOMIC DNA]</scope>
    <source>
        <strain evidence="10 11">ATCC 51267</strain>
    </source>
</reference>
<dbReference type="PROSITE" id="PS51257">
    <property type="entry name" value="PROKAR_LIPOPROTEIN"/>
    <property type="match status" value="1"/>
</dbReference>
<gene>
    <name evidence="10" type="ORF">HMPREF9698_00305</name>
</gene>
<organism evidence="10 11">
    <name type="scientific">Alloiococcus otitis ATCC 51267</name>
    <dbReference type="NCBI Taxonomy" id="883081"/>
    <lineage>
        <taxon>Bacteria</taxon>
        <taxon>Bacillati</taxon>
        <taxon>Bacillota</taxon>
        <taxon>Bacilli</taxon>
        <taxon>Lactobacillales</taxon>
        <taxon>Carnobacteriaceae</taxon>
        <taxon>Alloiococcus</taxon>
    </lineage>
</organism>
<name>K9EC60_9LACT</name>
<feature type="region of interest" description="Disordered" evidence="8">
    <location>
        <begin position="22"/>
        <end position="80"/>
    </location>
</feature>
<dbReference type="OrthoDB" id="9812878at2"/>
<dbReference type="EMBL" id="AGXA01000004">
    <property type="protein sequence ID" value="EKU94273.1"/>
    <property type="molecule type" value="Genomic_DNA"/>
</dbReference>
<accession>K9EC60</accession>
<dbReference type="SUPFAM" id="SSF53850">
    <property type="entry name" value="Periplasmic binding protein-like II"/>
    <property type="match status" value="1"/>
</dbReference>
<dbReference type="AlphaFoldDB" id="K9EC60"/>
<comment type="subcellular location">
    <subcellularLocation>
        <location evidence="1">Membrane</location>
        <topology evidence="1">Lipid-anchor</topology>
    </subcellularLocation>
</comment>
<evidence type="ECO:0000256" key="9">
    <source>
        <dbReference type="SAM" id="SignalP"/>
    </source>
</evidence>
<dbReference type="InterPro" id="IPR004872">
    <property type="entry name" value="Lipoprotein_NlpA"/>
</dbReference>
<comment type="similarity">
    <text evidence="2">Belongs to the NlpA lipoprotein family.</text>
</comment>
<dbReference type="PATRIC" id="fig|883081.3.peg.307"/>
<proteinExistence type="inferred from homology"/>
<evidence type="ECO:0000256" key="5">
    <source>
        <dbReference type="ARBA" id="ARBA00023139"/>
    </source>
</evidence>
<feature type="chain" id="PRO_5039307564" evidence="9">
    <location>
        <begin position="19"/>
        <end position="310"/>
    </location>
</feature>
<dbReference type="eggNOG" id="COG1464">
    <property type="taxonomic scope" value="Bacteria"/>
</dbReference>
<evidence type="ECO:0000256" key="4">
    <source>
        <dbReference type="ARBA" id="ARBA00023136"/>
    </source>
</evidence>
<dbReference type="PIRSF" id="PIRSF002854">
    <property type="entry name" value="MetQ"/>
    <property type="match status" value="1"/>
</dbReference>
<feature type="compositionally biased region" description="Acidic residues" evidence="8">
    <location>
        <begin position="24"/>
        <end position="66"/>
    </location>
</feature>
<evidence type="ECO:0000256" key="7">
    <source>
        <dbReference type="PIRSR" id="PIRSR002854-1"/>
    </source>
</evidence>
<dbReference type="STRING" id="883081.HMPREF9698_00305"/>
<evidence type="ECO:0000256" key="3">
    <source>
        <dbReference type="ARBA" id="ARBA00022729"/>
    </source>
</evidence>
<protein>
    <submittedName>
        <fullName evidence="10">YaeC family lipoprotein</fullName>
    </submittedName>
</protein>
<dbReference type="Proteomes" id="UP000009875">
    <property type="component" value="Unassembled WGS sequence"/>
</dbReference>
<dbReference type="GO" id="GO:0016020">
    <property type="term" value="C:membrane"/>
    <property type="evidence" value="ECO:0007669"/>
    <property type="project" value="UniProtKB-SubCell"/>
</dbReference>
<sequence>MKKANLLASLAASTLLLAACGNGGEEDANQEAENEEVTNQEENDNGEEAAEQEAADSGEDDDEEGEPVTLTVGASNTPHGEILEFVQPQLEEEGIELEIVTYDDYVLPNEALDGGDLDANYYQHIPFLENSIEENGYDLVSAGGVHVEPIGAYSHDYDSLADLPDGADILVSNNLADYGRILKMFEDQGLIEVDDNVDITEATFDDIVDNPHDFNFDYEYDPGLMPTLYENNEGDVVFINANFAVDSGIDILEEAIELESTDSPYVNVIAIRAEDEGDENIEKLLDALHSQETKDFINDTWEGAVIPADE</sequence>
<feature type="lipid moiety-binding region" description="S-diacylglycerol cysteine" evidence="7">
    <location>
        <position position="20"/>
    </location>
</feature>